<dbReference type="InterPro" id="IPR040256">
    <property type="entry name" value="At4g02000-like"/>
</dbReference>
<organism evidence="3 4">
    <name type="scientific">Coptis chinensis</name>
    <dbReference type="NCBI Taxonomy" id="261450"/>
    <lineage>
        <taxon>Eukaryota</taxon>
        <taxon>Viridiplantae</taxon>
        <taxon>Streptophyta</taxon>
        <taxon>Embryophyta</taxon>
        <taxon>Tracheophyta</taxon>
        <taxon>Spermatophyta</taxon>
        <taxon>Magnoliopsida</taxon>
        <taxon>Ranunculales</taxon>
        <taxon>Ranunculaceae</taxon>
        <taxon>Coptidoideae</taxon>
        <taxon>Coptis</taxon>
    </lineage>
</organism>
<feature type="compositionally biased region" description="Basic residues" evidence="1">
    <location>
        <begin position="339"/>
        <end position="348"/>
    </location>
</feature>
<feature type="compositionally biased region" description="Basic and acidic residues" evidence="1">
    <location>
        <begin position="329"/>
        <end position="338"/>
    </location>
</feature>
<evidence type="ECO:0000259" key="2">
    <source>
        <dbReference type="Pfam" id="PF14111"/>
    </source>
</evidence>
<dbReference type="OrthoDB" id="1096772at2759"/>
<reference evidence="3 4" key="1">
    <citation type="submission" date="2020-10" db="EMBL/GenBank/DDBJ databases">
        <title>The Coptis chinensis genome and diversification of protoberbering-type alkaloids.</title>
        <authorList>
            <person name="Wang B."/>
            <person name="Shu S."/>
            <person name="Song C."/>
            <person name="Liu Y."/>
        </authorList>
    </citation>
    <scope>NUCLEOTIDE SEQUENCE [LARGE SCALE GENOMIC DNA]</scope>
    <source>
        <strain evidence="3">HL-2020</strain>
        <tissue evidence="3">Leaf</tissue>
    </source>
</reference>
<dbReference type="PANTHER" id="PTHR31286:SF60">
    <property type="entry name" value="PROTEIN, PUTATIVE-RELATED"/>
    <property type="match status" value="1"/>
</dbReference>
<name>A0A835GZE1_9MAGN</name>
<proteinExistence type="predicted"/>
<protein>
    <recommendedName>
        <fullName evidence="2">DUF4283 domain-containing protein</fullName>
    </recommendedName>
</protein>
<evidence type="ECO:0000313" key="3">
    <source>
        <dbReference type="EMBL" id="KAF9590401.1"/>
    </source>
</evidence>
<dbReference type="EMBL" id="JADFTS010000009">
    <property type="protein sequence ID" value="KAF9590401.1"/>
    <property type="molecule type" value="Genomic_DNA"/>
</dbReference>
<comment type="caution">
    <text evidence="3">The sequence shown here is derived from an EMBL/GenBank/DDBJ whole genome shotgun (WGS) entry which is preliminary data.</text>
</comment>
<dbReference type="InterPro" id="IPR025558">
    <property type="entry name" value="DUF4283"/>
</dbReference>
<dbReference type="AlphaFoldDB" id="A0A835GZE1"/>
<evidence type="ECO:0000256" key="1">
    <source>
        <dbReference type="SAM" id="MobiDB-lite"/>
    </source>
</evidence>
<sequence length="552" mass="61854">MRSIDDVKQYLIEYCEERKQVGFVMLQDPFLTFYDALCVGLICNENPNTFEIIRPIGTETGGTLSMEKGNLDALQTKEIPAQRRTVSFADKVRGEQPQHLDVEDLPTLEMKGNMPSIKLPKQAVERGRQYCKYCLIGRLDFHKIKLEDVKSMATIKWKPQGDWKIIPLGKGFFMIRLTCEQDWRKIWGGGPWNFGKQTLQLTKLSPDFDPDVQTKTNAAVWIKFPMLGQLYWDYKILMSMGRAFGSPVGVDKHTLDRTFGNFASVLVEVDLSKPIPSQFLVEEDEGKSFLQDAEVIRLPNFCGHCKSVGHLVAECKGLQKEIRRDEALKDVTHLEPTKQKKKRSRNRNKQKEKPGTSGVKNAQGIEVLSQEVVHVAEALEGQNMVPALVLSHVLEADVPHIFASIVHPTTVEQPTPAKSAMRTPPPVNVVASPITIVTPVHPAEVVRMVEVDNGLELNAERAEDPVNAKFVDVTLVESPSIGSSTSISRSSAEYSVNCSAIQESQLGGSVTPKNRFKVLEDADKFLQSGNWADHVEEVEWQVQTKKGYKSLM</sequence>
<dbReference type="Pfam" id="PF14111">
    <property type="entry name" value="DUF4283"/>
    <property type="match status" value="1"/>
</dbReference>
<accession>A0A835GZE1</accession>
<evidence type="ECO:0000313" key="4">
    <source>
        <dbReference type="Proteomes" id="UP000631114"/>
    </source>
</evidence>
<feature type="domain" description="DUF4283" evidence="2">
    <location>
        <begin position="130"/>
        <end position="211"/>
    </location>
</feature>
<feature type="region of interest" description="Disordered" evidence="1">
    <location>
        <begin position="329"/>
        <end position="362"/>
    </location>
</feature>
<dbReference type="Proteomes" id="UP000631114">
    <property type="component" value="Unassembled WGS sequence"/>
</dbReference>
<gene>
    <name evidence="3" type="ORF">IFM89_034194</name>
</gene>
<dbReference type="PANTHER" id="PTHR31286">
    <property type="entry name" value="GLYCINE-RICH CELL WALL STRUCTURAL PROTEIN 1.8-LIKE"/>
    <property type="match status" value="1"/>
</dbReference>
<keyword evidence="4" id="KW-1185">Reference proteome</keyword>